<keyword evidence="2" id="KW-1185">Reference proteome</keyword>
<evidence type="ECO:0000313" key="1">
    <source>
        <dbReference type="EMBL" id="TQV95357.1"/>
    </source>
</evidence>
<protein>
    <submittedName>
        <fullName evidence="1">Uncharacterized protein</fullName>
    </submittedName>
</protein>
<organism evidence="1 2">
    <name type="scientific">Cordyceps javanica</name>
    <dbReference type="NCBI Taxonomy" id="43265"/>
    <lineage>
        <taxon>Eukaryota</taxon>
        <taxon>Fungi</taxon>
        <taxon>Dikarya</taxon>
        <taxon>Ascomycota</taxon>
        <taxon>Pezizomycotina</taxon>
        <taxon>Sordariomycetes</taxon>
        <taxon>Hypocreomycetidae</taxon>
        <taxon>Hypocreales</taxon>
        <taxon>Cordycipitaceae</taxon>
        <taxon>Cordyceps</taxon>
    </lineage>
</organism>
<comment type="caution">
    <text evidence="1">The sequence shown here is derived from an EMBL/GenBank/DDBJ whole genome shotgun (WGS) entry which is preliminary data.</text>
</comment>
<dbReference type="AlphaFoldDB" id="A0A545VLA3"/>
<sequence length="180" mass="20536">MMGNKYRVSVAAFARDYISNNASLEESYGYAMYHWGIFVEPKGGKGDGRLYHVEEHPAMNSAQGTIPAGWRFEPRKSSAKASQRLIGRLLIGKLPAGNGFLEIDALLDQVPRPVMDTSENCISWTVNAITLLQKQGPPSWADEFNVEEFMEHAYSRIKHWYEKDDWKFKGHRESYVGRSF</sequence>
<proteinExistence type="predicted"/>
<dbReference type="InterPro" id="IPR054208">
    <property type="entry name" value="DUF6914"/>
</dbReference>
<evidence type="ECO:0000313" key="2">
    <source>
        <dbReference type="Proteomes" id="UP000315783"/>
    </source>
</evidence>
<dbReference type="Proteomes" id="UP000315783">
    <property type="component" value="Unassembled WGS sequence"/>
</dbReference>
<dbReference type="OrthoDB" id="4924482at2759"/>
<gene>
    <name evidence="1" type="ORF">IF1G_06344</name>
</gene>
<accession>A0A545VLA3</accession>
<reference evidence="1 2" key="1">
    <citation type="journal article" date="2019" name="Appl. Microbiol. Biotechnol.">
        <title>Genome sequence of Isaria javanica and comparative genome analysis insights into family S53 peptidase evolution in fungal entomopathogens.</title>
        <authorList>
            <person name="Lin R."/>
            <person name="Zhang X."/>
            <person name="Xin B."/>
            <person name="Zou M."/>
            <person name="Gao Y."/>
            <person name="Qin F."/>
            <person name="Hu Q."/>
            <person name="Xie B."/>
            <person name="Cheng X."/>
        </authorList>
    </citation>
    <scope>NUCLEOTIDE SEQUENCE [LARGE SCALE GENOMIC DNA]</scope>
    <source>
        <strain evidence="1 2">IJ1G</strain>
    </source>
</reference>
<name>A0A545VLA3_9HYPO</name>
<dbReference type="STRING" id="43265.A0A545VLA3"/>
<dbReference type="EMBL" id="SPUK01000008">
    <property type="protein sequence ID" value="TQV95357.1"/>
    <property type="molecule type" value="Genomic_DNA"/>
</dbReference>
<dbReference type="Pfam" id="PF21858">
    <property type="entry name" value="DUF6914"/>
    <property type="match status" value="1"/>
</dbReference>